<dbReference type="EMBL" id="CP023671">
    <property type="protein sequence ID" value="AYE33168.1"/>
    <property type="molecule type" value="Genomic_DNA"/>
</dbReference>
<keyword evidence="4" id="KW-1185">Reference proteome</keyword>
<dbReference type="Proteomes" id="UP000280586">
    <property type="component" value="Chromosome"/>
</dbReference>
<protein>
    <submittedName>
        <fullName evidence="1">Uncharacterized protein</fullName>
    </submittedName>
</protein>
<dbReference type="AlphaFoldDB" id="A0A9N7JIJ6"/>
<organism evidence="1 3">
    <name type="scientific">Clostridium septicum</name>
    <dbReference type="NCBI Taxonomy" id="1504"/>
    <lineage>
        <taxon>Bacteria</taxon>
        <taxon>Bacillati</taxon>
        <taxon>Bacillota</taxon>
        <taxon>Clostridia</taxon>
        <taxon>Eubacteriales</taxon>
        <taxon>Clostridiaceae</taxon>
        <taxon>Clostridium</taxon>
    </lineage>
</organism>
<evidence type="ECO:0000313" key="4">
    <source>
        <dbReference type="Proteomes" id="UP001055437"/>
    </source>
</evidence>
<evidence type="ECO:0000313" key="2">
    <source>
        <dbReference type="EMBL" id="USR99741.1"/>
    </source>
</evidence>
<evidence type="ECO:0000313" key="1">
    <source>
        <dbReference type="EMBL" id="AYE33168.1"/>
    </source>
</evidence>
<accession>A0A9N7JIJ6</accession>
<sequence length="161" mass="18586">MKRMVIKTVGVLMIISLLFTGCTSIVSNSENKKIKETIDLVLSYDKGYDDTVSKYISKVNFNIVNYVSFYSTYLGDASLEKYESTIRSIKKENEKYRVCMVLNMVAKAKEVHGHEEERDEAEGENVPVEIVLTKNSNKYYIESFKEYESLDKAIENNKDFK</sequence>
<dbReference type="RefSeq" id="WP_120140420.1">
    <property type="nucleotide sequence ID" value="NZ_CP023671.1"/>
</dbReference>
<proteinExistence type="predicted"/>
<dbReference type="Proteomes" id="UP001055437">
    <property type="component" value="Chromosome"/>
</dbReference>
<dbReference type="GeneID" id="303559292"/>
<reference evidence="1 3" key="1">
    <citation type="submission" date="2017-09" db="EMBL/GenBank/DDBJ databases">
        <authorList>
            <person name="Thomas P."/>
            <person name="Seyboldt C."/>
        </authorList>
    </citation>
    <scope>NUCLEOTIDE SEQUENCE [LARGE SCALE GENOMIC DNA]</scope>
    <source>
        <strain evidence="1 3">DSM 7534</strain>
    </source>
</reference>
<name>A0A9N7JIJ6_CLOSE</name>
<dbReference type="KEGG" id="csep:CP523_01200"/>
<reference evidence="2" key="2">
    <citation type="submission" date="2022-06" db="EMBL/GenBank/DDBJ databases">
        <authorList>
            <person name="Holder M.E."/>
            <person name="Ajami N.J."/>
            <person name="Petrosino J.F."/>
        </authorList>
    </citation>
    <scope>NUCLEOTIDE SEQUENCE</scope>
    <source>
        <strain evidence="2">RMA 8861</strain>
    </source>
</reference>
<dbReference type="EMBL" id="CP099799">
    <property type="protein sequence ID" value="USR99741.1"/>
    <property type="molecule type" value="Genomic_DNA"/>
</dbReference>
<evidence type="ECO:0000313" key="3">
    <source>
        <dbReference type="Proteomes" id="UP000280586"/>
    </source>
</evidence>
<dbReference type="PROSITE" id="PS51257">
    <property type="entry name" value="PROKAR_LIPOPROTEIN"/>
    <property type="match status" value="1"/>
</dbReference>
<gene>
    <name evidence="1" type="ORF">CP523_01200</name>
    <name evidence="2" type="ORF">NH397_09505</name>
</gene>